<reference evidence="3" key="1">
    <citation type="submission" date="2010-05" db="EMBL/GenBank/DDBJ databases">
        <title>Complete sequence of Staphylothermus hellenicus DSM 12710.</title>
        <authorList>
            <consortium name="US DOE Joint Genome Institute"/>
            <person name="Lucas S."/>
            <person name="Copeland A."/>
            <person name="Lapidus A."/>
            <person name="Cheng J.-F."/>
            <person name="Bruce D."/>
            <person name="Goodwin L."/>
            <person name="Pitluck S."/>
            <person name="Davenport K."/>
            <person name="Detter J.C."/>
            <person name="Han C."/>
            <person name="Tapia R."/>
            <person name="Larimer F."/>
            <person name="Land M."/>
            <person name="Hauser L."/>
            <person name="Kyrpides N."/>
            <person name="Mikhailova N."/>
            <person name="Anderson I.J."/>
            <person name="Woyke T."/>
        </authorList>
    </citation>
    <scope>NUCLEOTIDE SEQUENCE [LARGE SCALE GENOMIC DNA]</scope>
    <source>
        <strain evidence="3">DSM 12710 / JCM 10830 / BK20S6-10-b1 / P8</strain>
    </source>
</reference>
<dbReference type="RefSeq" id="WP_013142543.1">
    <property type="nucleotide sequence ID" value="NC_014205.1"/>
</dbReference>
<name>D7DAZ8_STAHD</name>
<dbReference type="HOGENOM" id="CLU_1375573_0_0_2"/>
<feature type="transmembrane region" description="Helical" evidence="1">
    <location>
        <begin position="167"/>
        <end position="186"/>
    </location>
</feature>
<keyword evidence="1" id="KW-0472">Membrane</keyword>
<evidence type="ECO:0000313" key="2">
    <source>
        <dbReference type="EMBL" id="ADI31345.1"/>
    </source>
</evidence>
<sequence length="198" mass="23218">MLEISDIILTGILEGLRRKPVLIVHFLFATILAMILEIFVRTIINYFHISALNYSEAILVSIFVILILTLNKYISLWNKIWDSLYENLYEKSPEESALKQLENVFKDPQGFLREIMDKTIYDFLDKESILEKVWPIASKLLLFYYLAWISGIYLVDLSIYLSTNYQLTVLGLLMEKPIVYFTLINISHRNSKFIHKAL</sequence>
<gene>
    <name evidence="2" type="ordered locus">Shell_0204</name>
</gene>
<keyword evidence="1" id="KW-0812">Transmembrane</keyword>
<dbReference type="GeneID" id="9233493"/>
<protein>
    <submittedName>
        <fullName evidence="2">Uncharacterized protein</fullName>
    </submittedName>
</protein>
<keyword evidence="1" id="KW-1133">Transmembrane helix</keyword>
<evidence type="ECO:0000313" key="3">
    <source>
        <dbReference type="Proteomes" id="UP000002573"/>
    </source>
</evidence>
<evidence type="ECO:0000256" key="1">
    <source>
        <dbReference type="SAM" id="Phobius"/>
    </source>
</evidence>
<feature type="transmembrane region" description="Helical" evidence="1">
    <location>
        <begin position="46"/>
        <end position="70"/>
    </location>
</feature>
<keyword evidence="3" id="KW-1185">Reference proteome</keyword>
<dbReference type="STRING" id="591019.Shell_0204"/>
<dbReference type="Proteomes" id="UP000002573">
    <property type="component" value="Chromosome"/>
</dbReference>
<dbReference type="EMBL" id="CP002051">
    <property type="protein sequence ID" value="ADI31345.1"/>
    <property type="molecule type" value="Genomic_DNA"/>
</dbReference>
<dbReference type="KEGG" id="shc:Shell_0204"/>
<feature type="transmembrane region" description="Helical" evidence="1">
    <location>
        <begin position="142"/>
        <end position="161"/>
    </location>
</feature>
<reference evidence="2 3" key="2">
    <citation type="journal article" date="2011" name="Stand. Genomic Sci.">
        <title>Complete genome sequence of Staphylothermus hellenicus P8.</title>
        <authorList>
            <person name="Anderson I."/>
            <person name="Wirth R."/>
            <person name="Lucas S."/>
            <person name="Copeland A."/>
            <person name="Lapidus A."/>
            <person name="Cheng J.F."/>
            <person name="Goodwin L."/>
            <person name="Pitluck S."/>
            <person name="Davenport K."/>
            <person name="Detter J.C."/>
            <person name="Han C."/>
            <person name="Tapia R."/>
            <person name="Land M."/>
            <person name="Hauser L."/>
            <person name="Pati A."/>
            <person name="Mikhailova N."/>
            <person name="Woyke T."/>
            <person name="Klenk H.P."/>
            <person name="Kyrpides N."/>
            <person name="Ivanova N."/>
        </authorList>
    </citation>
    <scope>NUCLEOTIDE SEQUENCE [LARGE SCALE GENOMIC DNA]</scope>
    <source>
        <strain evidence="3">DSM 12710 / JCM 10830 / BK20S6-10-b1 / P8</strain>
    </source>
</reference>
<proteinExistence type="predicted"/>
<organism evidence="2 3">
    <name type="scientific">Staphylothermus hellenicus (strain DSM 12710 / JCM 10830 / BK20S6-10-b1 / P8)</name>
    <dbReference type="NCBI Taxonomy" id="591019"/>
    <lineage>
        <taxon>Archaea</taxon>
        <taxon>Thermoproteota</taxon>
        <taxon>Thermoprotei</taxon>
        <taxon>Desulfurococcales</taxon>
        <taxon>Desulfurococcaceae</taxon>
        <taxon>Staphylothermus</taxon>
    </lineage>
</organism>
<feature type="transmembrane region" description="Helical" evidence="1">
    <location>
        <begin position="21"/>
        <end position="40"/>
    </location>
</feature>
<accession>D7DAZ8</accession>
<dbReference type="AlphaFoldDB" id="D7DAZ8"/>